<proteinExistence type="predicted"/>
<dbReference type="Proteomes" id="UP000887580">
    <property type="component" value="Unplaced"/>
</dbReference>
<reference evidence="2" key="1">
    <citation type="submission" date="2022-11" db="UniProtKB">
        <authorList>
            <consortium name="WormBaseParasite"/>
        </authorList>
    </citation>
    <scope>IDENTIFICATION</scope>
</reference>
<evidence type="ECO:0000313" key="1">
    <source>
        <dbReference type="Proteomes" id="UP000887580"/>
    </source>
</evidence>
<dbReference type="WBParaSite" id="PS1159_v2.g17917.t1">
    <property type="protein sequence ID" value="PS1159_v2.g17917.t1"/>
    <property type="gene ID" value="PS1159_v2.g17917"/>
</dbReference>
<name>A0AC35FKY4_9BILA</name>
<accession>A0AC35FKY4</accession>
<evidence type="ECO:0000313" key="2">
    <source>
        <dbReference type="WBParaSite" id="PS1159_v2.g17917.t1"/>
    </source>
</evidence>
<organism evidence="1 2">
    <name type="scientific">Panagrolaimus sp. PS1159</name>
    <dbReference type="NCBI Taxonomy" id="55785"/>
    <lineage>
        <taxon>Eukaryota</taxon>
        <taxon>Metazoa</taxon>
        <taxon>Ecdysozoa</taxon>
        <taxon>Nematoda</taxon>
        <taxon>Chromadorea</taxon>
        <taxon>Rhabditida</taxon>
        <taxon>Tylenchina</taxon>
        <taxon>Panagrolaimomorpha</taxon>
        <taxon>Panagrolaimoidea</taxon>
        <taxon>Panagrolaimidae</taxon>
        <taxon>Panagrolaimus</taxon>
    </lineage>
</organism>
<sequence>MYWRRRNLPPGPLPFPLIGNIPMIDANALDKQFLGLKKIYGDILTVWLPIPYVIISSAEKMKQIFIKNGEKVSLRPHFNLAGIMFQGDYGLIFNDNEFWREQRRFALHVLRDFGIGRPILEQTIMEQATAVCDYIKGFKGKPIELSKVLTTAIGNVIYQLAFGQTVDLSSDFIFDFRNKLIETALFFAHPLGFLCELWLPFRFLDPFFGGIYSNTMKKHFEMLDFMKQHIKEHRETINFEGEPRDYIDAFLMEQRKHDVSKNPEWSDRQLSAAIYDLFSAGMETTSTSTRTFILHMIRNPEIQKKIHEEIDRQIGKDRIISMSDQAKLPYFIACLQELQRISVILTLNLQRITSEDMEIDGYFLPKGTIVVPQFPSVHVDETVFPDPFKFDPTRHLDENGNFIKDDRITPFSVGKRACLGESLARMELFLFSATFFQHFEFLPENDGEIPVEEYEPGLVKSPKAFKVRAKERH</sequence>
<protein>
    <submittedName>
        <fullName evidence="2">Cytochrome P450</fullName>
    </submittedName>
</protein>